<comment type="caution">
    <text evidence="1">The sequence shown here is derived from an EMBL/GenBank/DDBJ whole genome shotgun (WGS) entry which is preliminary data.</text>
</comment>
<gene>
    <name evidence="1" type="ORF">AGLY_007764</name>
</gene>
<dbReference type="Proteomes" id="UP000475862">
    <property type="component" value="Unassembled WGS sequence"/>
</dbReference>
<accession>A0A6G0TP69</accession>
<organism evidence="1 2">
    <name type="scientific">Aphis glycines</name>
    <name type="common">Soybean aphid</name>
    <dbReference type="NCBI Taxonomy" id="307491"/>
    <lineage>
        <taxon>Eukaryota</taxon>
        <taxon>Metazoa</taxon>
        <taxon>Ecdysozoa</taxon>
        <taxon>Arthropoda</taxon>
        <taxon>Hexapoda</taxon>
        <taxon>Insecta</taxon>
        <taxon>Pterygota</taxon>
        <taxon>Neoptera</taxon>
        <taxon>Paraneoptera</taxon>
        <taxon>Hemiptera</taxon>
        <taxon>Sternorrhyncha</taxon>
        <taxon>Aphidomorpha</taxon>
        <taxon>Aphidoidea</taxon>
        <taxon>Aphididae</taxon>
        <taxon>Aphidini</taxon>
        <taxon>Aphis</taxon>
        <taxon>Aphis</taxon>
    </lineage>
</organism>
<sequence>MKAPEYKPLVRPEKPEDVRAKFLIYQIVGFNINTSNEKGRNSIFDVFELRLHSDKIFFSLLTKKTVNLPKLRFPTNKVVLNKKLNAWHIFDMIRRVSCTLNYDSLSVSSKYPAACNNLFCTFTFNSLLIVSASGATSLNKSSSVIDFTVCPLDKRSFNFSLHSMVTSSIQPHSSSLRQTNDLKLKYTTTNLQTDITK</sequence>
<evidence type="ECO:0000313" key="2">
    <source>
        <dbReference type="Proteomes" id="UP000475862"/>
    </source>
</evidence>
<protein>
    <submittedName>
        <fullName evidence="1">Uncharacterized protein</fullName>
    </submittedName>
</protein>
<name>A0A6G0TP69_APHGL</name>
<dbReference type="AlphaFoldDB" id="A0A6G0TP69"/>
<dbReference type="EMBL" id="VYZN01000025">
    <property type="protein sequence ID" value="KAE9535863.1"/>
    <property type="molecule type" value="Genomic_DNA"/>
</dbReference>
<keyword evidence="2" id="KW-1185">Reference proteome</keyword>
<proteinExistence type="predicted"/>
<evidence type="ECO:0000313" key="1">
    <source>
        <dbReference type="EMBL" id="KAE9535863.1"/>
    </source>
</evidence>
<reference evidence="1 2" key="1">
    <citation type="submission" date="2019-08" db="EMBL/GenBank/DDBJ databases">
        <title>The genome of the soybean aphid Biotype 1, its phylome, world population structure and adaptation to the North American continent.</title>
        <authorList>
            <person name="Giordano R."/>
            <person name="Donthu R.K."/>
            <person name="Hernandez A.G."/>
            <person name="Wright C.L."/>
            <person name="Zimin A.V."/>
        </authorList>
    </citation>
    <scope>NUCLEOTIDE SEQUENCE [LARGE SCALE GENOMIC DNA]</scope>
    <source>
        <tissue evidence="1">Whole aphids</tissue>
    </source>
</reference>